<keyword evidence="4" id="KW-0547">Nucleotide-binding</keyword>
<keyword evidence="3" id="KW-0472">Membrane</keyword>
<gene>
    <name evidence="8" type="ORF">P4826_08590</name>
</gene>
<dbReference type="InterPro" id="IPR017871">
    <property type="entry name" value="ABC_transporter-like_CS"/>
</dbReference>
<dbReference type="InterPro" id="IPR003593">
    <property type="entry name" value="AAA+_ATPase"/>
</dbReference>
<sequence>MSSDVAISIASISKRYEMYAQPKDRLLQFFSFGRRQFFQEFWALRDVSFSVGKGETIGILGRNGSGKSTLLQIIAGTLTPTVGEVRTTGVLAALLELGSGFNPEFTGRENVYLNGSILGLSKEAMDRSFDDIAAFADIGQHLDQPVRTYSSGMAVRLAFAVQACVKPDILIVDEALSVGDEKFQRKCFDYIEGLRENGCSVLLVTHSTATVEKFCQRGVLLHQGRMHGVGPAKEIVDQYHALLYSDERSYLRYLNQTARQSGETTVPVPGVADAGQAGGHDEPSGQGQLRAVIKGWEVCNADGETSEVFHSGGKATIRFDVDVLQPVKEMQAGILIRTIEGVSVFGTSTLYHGLNHQDAQPRTTVRFEFALELRLCQGAYFVTLSIAEAISHGDMSYLDRKTDVILLKINQMRLTGSGIAMLDVCVSAQLVEQAQ</sequence>
<organism evidence="8 9">
    <name type="scientific">Diaphorobacter limosus</name>
    <dbReference type="NCBI Taxonomy" id="3036128"/>
    <lineage>
        <taxon>Bacteria</taxon>
        <taxon>Pseudomonadati</taxon>
        <taxon>Pseudomonadota</taxon>
        <taxon>Betaproteobacteria</taxon>
        <taxon>Burkholderiales</taxon>
        <taxon>Comamonadaceae</taxon>
        <taxon>Diaphorobacter</taxon>
    </lineage>
</organism>
<dbReference type="InterPro" id="IPR003439">
    <property type="entry name" value="ABC_transporter-like_ATP-bd"/>
</dbReference>
<dbReference type="SMART" id="SM00382">
    <property type="entry name" value="AAA"/>
    <property type="match status" value="1"/>
</dbReference>
<dbReference type="CDD" id="cd03220">
    <property type="entry name" value="ABC_KpsT_Wzt"/>
    <property type="match status" value="1"/>
</dbReference>
<keyword evidence="5 8" id="KW-0067">ATP-binding</keyword>
<keyword evidence="2" id="KW-0813">Transport</keyword>
<dbReference type="PANTHER" id="PTHR46743:SF2">
    <property type="entry name" value="TEICHOIC ACIDS EXPORT ATP-BINDING PROTEIN TAGH"/>
    <property type="match status" value="1"/>
</dbReference>
<dbReference type="Gene3D" id="2.70.50.60">
    <property type="entry name" value="abc- transporter (atp binding component) like domain"/>
    <property type="match status" value="1"/>
</dbReference>
<dbReference type="InterPro" id="IPR015860">
    <property type="entry name" value="ABC_transpr_TagH-like"/>
</dbReference>
<name>A0ABZ0JAR2_9BURK</name>
<evidence type="ECO:0000259" key="7">
    <source>
        <dbReference type="PROSITE" id="PS50893"/>
    </source>
</evidence>
<dbReference type="InterPro" id="IPR027417">
    <property type="entry name" value="P-loop_NTPase"/>
</dbReference>
<reference evidence="8 9" key="1">
    <citation type="submission" date="2023-03" db="EMBL/GenBank/DDBJ databases">
        <title>Diaphorobacter basophil sp. nov., isolated from a sewage-treatment plant.</title>
        <authorList>
            <person name="Yang K."/>
        </authorList>
    </citation>
    <scope>NUCLEOTIDE SEQUENCE [LARGE SCALE GENOMIC DNA]</scope>
    <source>
        <strain evidence="8 9">Y-1</strain>
    </source>
</reference>
<dbReference type="Pfam" id="PF00005">
    <property type="entry name" value="ABC_tran"/>
    <property type="match status" value="1"/>
</dbReference>
<evidence type="ECO:0000256" key="4">
    <source>
        <dbReference type="ARBA" id="ARBA00022741"/>
    </source>
</evidence>
<protein>
    <submittedName>
        <fullName evidence="8">ABC transporter ATP-binding protein</fullName>
    </submittedName>
</protein>
<dbReference type="CDD" id="cd10147">
    <property type="entry name" value="Wzt_C-like"/>
    <property type="match status" value="1"/>
</dbReference>
<dbReference type="SUPFAM" id="SSF52540">
    <property type="entry name" value="P-loop containing nucleoside triphosphate hydrolases"/>
    <property type="match status" value="1"/>
</dbReference>
<evidence type="ECO:0000256" key="2">
    <source>
        <dbReference type="ARBA" id="ARBA00022448"/>
    </source>
</evidence>
<dbReference type="Pfam" id="PF14524">
    <property type="entry name" value="Wzt_C"/>
    <property type="match status" value="1"/>
</dbReference>
<evidence type="ECO:0000256" key="1">
    <source>
        <dbReference type="ARBA" id="ARBA00005417"/>
    </source>
</evidence>
<proteinExistence type="inferred from homology"/>
<dbReference type="PANTHER" id="PTHR46743">
    <property type="entry name" value="TEICHOIC ACIDS EXPORT ATP-BINDING PROTEIN TAGH"/>
    <property type="match status" value="1"/>
</dbReference>
<keyword evidence="3" id="KW-1003">Cell membrane</keyword>
<feature type="region of interest" description="Disordered" evidence="6">
    <location>
        <begin position="261"/>
        <end position="285"/>
    </location>
</feature>
<accession>A0ABZ0JAR2</accession>
<dbReference type="RefSeq" id="WP_317703426.1">
    <property type="nucleotide sequence ID" value="NZ_CP136921.1"/>
</dbReference>
<evidence type="ECO:0000313" key="8">
    <source>
        <dbReference type="EMBL" id="WOO34098.1"/>
    </source>
</evidence>
<dbReference type="PROSITE" id="PS50893">
    <property type="entry name" value="ABC_TRANSPORTER_2"/>
    <property type="match status" value="1"/>
</dbReference>
<evidence type="ECO:0000313" key="9">
    <source>
        <dbReference type="Proteomes" id="UP001303211"/>
    </source>
</evidence>
<dbReference type="InterPro" id="IPR050683">
    <property type="entry name" value="Bact_Polysacc_Export_ATP-bd"/>
</dbReference>
<dbReference type="PROSITE" id="PS00211">
    <property type="entry name" value="ABC_TRANSPORTER_1"/>
    <property type="match status" value="1"/>
</dbReference>
<comment type="similarity">
    <text evidence="1">Belongs to the ABC transporter superfamily.</text>
</comment>
<dbReference type="EMBL" id="CP136921">
    <property type="protein sequence ID" value="WOO34098.1"/>
    <property type="molecule type" value="Genomic_DNA"/>
</dbReference>
<feature type="domain" description="ABC transporter" evidence="7">
    <location>
        <begin position="27"/>
        <end position="248"/>
    </location>
</feature>
<keyword evidence="9" id="KW-1185">Reference proteome</keyword>
<evidence type="ECO:0000256" key="3">
    <source>
        <dbReference type="ARBA" id="ARBA00022475"/>
    </source>
</evidence>
<dbReference type="GO" id="GO:0005524">
    <property type="term" value="F:ATP binding"/>
    <property type="evidence" value="ECO:0007669"/>
    <property type="project" value="UniProtKB-KW"/>
</dbReference>
<evidence type="ECO:0000256" key="5">
    <source>
        <dbReference type="ARBA" id="ARBA00022840"/>
    </source>
</evidence>
<dbReference type="Proteomes" id="UP001303211">
    <property type="component" value="Chromosome"/>
</dbReference>
<evidence type="ECO:0000256" key="6">
    <source>
        <dbReference type="SAM" id="MobiDB-lite"/>
    </source>
</evidence>
<dbReference type="Gene3D" id="3.40.50.300">
    <property type="entry name" value="P-loop containing nucleotide triphosphate hydrolases"/>
    <property type="match status" value="1"/>
</dbReference>
<dbReference type="InterPro" id="IPR029439">
    <property type="entry name" value="Wzt_C"/>
</dbReference>